<evidence type="ECO:0000256" key="1">
    <source>
        <dbReference type="SAM" id="MobiDB-lite"/>
    </source>
</evidence>
<evidence type="ECO:0000313" key="3">
    <source>
        <dbReference type="Proteomes" id="UP000241462"/>
    </source>
</evidence>
<feature type="region of interest" description="Disordered" evidence="1">
    <location>
        <begin position="793"/>
        <end position="822"/>
    </location>
</feature>
<accession>A0A2T2ZVU6</accession>
<feature type="region of interest" description="Disordered" evidence="1">
    <location>
        <begin position="696"/>
        <end position="717"/>
    </location>
</feature>
<dbReference type="AlphaFoldDB" id="A0A2T2ZVU6"/>
<dbReference type="Proteomes" id="UP000241462">
    <property type="component" value="Unassembled WGS sequence"/>
</dbReference>
<proteinExistence type="predicted"/>
<feature type="compositionally biased region" description="Polar residues" evidence="1">
    <location>
        <begin position="122"/>
        <end position="131"/>
    </location>
</feature>
<organism evidence="2 3">
    <name type="scientific">Coniella lustricola</name>
    <dbReference type="NCBI Taxonomy" id="2025994"/>
    <lineage>
        <taxon>Eukaryota</taxon>
        <taxon>Fungi</taxon>
        <taxon>Dikarya</taxon>
        <taxon>Ascomycota</taxon>
        <taxon>Pezizomycotina</taxon>
        <taxon>Sordariomycetes</taxon>
        <taxon>Sordariomycetidae</taxon>
        <taxon>Diaporthales</taxon>
        <taxon>Schizoparmaceae</taxon>
        <taxon>Coniella</taxon>
    </lineage>
</organism>
<sequence length="898" mass="97378">MGFLTVLSRRQAKAQARENYCQHSSTVSVDGLRPAFDHPREDSNLLGRRRSFSFQGSAPSSTDLNMFGYSPRNPPLHPPASLERRQKSSSVSSGVNVYRPKTPQRPAREPRRPPVSYRKPGSFSSTSTVFQSPRADQESTDDDWSVAASRKRSESVASSTCRRAKDLLDAADEIKPRDFRSRLKATGAKDYGEDVADRNIRSNAPSTFHTSLSANNYTSPAAATRSNPALAYTPRGALKSHSRKHIPDSQTSHHHHHASQLSNQSVNSDASTSASPRNDPGQSVQTLTKPKNKNRLSLNTYLPTSLSAPPLTPRSIMAMPGSRTGINFKDVDWPLSSNATEYPPKPQSPPPPPRANVSMPRSPRAIPDLPYEQSHRGPGSVDVSATPGASYQHILGTSIAHVAPKHPGRLSNMTIRSSQSSTATDRLPSYDHTPLGCPRLQTSALDDFKRLCEIDQGPAKTSIPCTEHGGSIPSTTKATPTLAPCQPRPRSSSFNEARLRSGGATSPISSKDLTDDSEHEMPLLASCIRDWELLTPCNSISVSNASNMQSASSGRPTSRHTNATSVDSAHYWSSCKSYDSCFSANRTQQDNSASDWSATKPMWTGFNIDDYVSSDEDFLGSDEAVRRPTAAGEEDLLFNSSFGTLGAALPGLRESVDEDCSRASQRRRGPPMASTATVAADMEKARLGNVQDILFTSPRPAPQLPGKNHRGTFGRESTRPIVNNVGVKDAISGDVSGVLAEEPSGSSEMTDRRHTLRRSSSDVGLYEQNLAACRGQSRLSALGALNGGKIDSAISLGSSQDSTNKSSGKEDTKTRENNNNNNKFDHITAIRLRKQAKALQRARNAEVFHARRATAAFGTVEREAIATAARQDDWEGIERGRSLIRKSSRNCKGIVKAK</sequence>
<evidence type="ECO:0000313" key="2">
    <source>
        <dbReference type="EMBL" id="PSR78026.1"/>
    </source>
</evidence>
<feature type="compositionally biased region" description="Basic and acidic residues" evidence="1">
    <location>
        <begin position="807"/>
        <end position="816"/>
    </location>
</feature>
<protein>
    <submittedName>
        <fullName evidence="2">Uncharacterized protein</fullName>
    </submittedName>
</protein>
<feature type="region of interest" description="Disordered" evidence="1">
    <location>
        <begin position="194"/>
        <end position="214"/>
    </location>
</feature>
<dbReference type="EMBL" id="KZ678625">
    <property type="protein sequence ID" value="PSR78026.1"/>
    <property type="molecule type" value="Genomic_DNA"/>
</dbReference>
<feature type="region of interest" description="Disordered" evidence="1">
    <location>
        <begin position="459"/>
        <end position="517"/>
    </location>
</feature>
<reference evidence="2 3" key="1">
    <citation type="journal article" date="2018" name="Mycol. Prog.">
        <title>Coniella lustricola, a new species from submerged detritus.</title>
        <authorList>
            <person name="Raudabaugh D.B."/>
            <person name="Iturriaga T."/>
            <person name="Carver A."/>
            <person name="Mondo S."/>
            <person name="Pangilinan J."/>
            <person name="Lipzen A."/>
            <person name="He G."/>
            <person name="Amirebrahimi M."/>
            <person name="Grigoriev I.V."/>
            <person name="Miller A.N."/>
        </authorList>
    </citation>
    <scope>NUCLEOTIDE SEQUENCE [LARGE SCALE GENOMIC DNA]</scope>
    <source>
        <strain evidence="2 3">B22-T-1</strain>
    </source>
</reference>
<feature type="compositionally biased region" description="Polar residues" evidence="1">
    <location>
        <begin position="52"/>
        <end position="64"/>
    </location>
</feature>
<dbReference type="InParanoid" id="A0A2T2ZVU6"/>
<feature type="compositionally biased region" description="Polar residues" evidence="1">
    <location>
        <begin position="201"/>
        <end position="214"/>
    </location>
</feature>
<feature type="compositionally biased region" description="Low complexity" evidence="1">
    <location>
        <begin position="300"/>
        <end position="315"/>
    </location>
</feature>
<feature type="compositionally biased region" description="Polar residues" evidence="1">
    <location>
        <begin position="266"/>
        <end position="299"/>
    </location>
</feature>
<feature type="region of interest" description="Disordered" evidence="1">
    <location>
        <begin position="236"/>
        <end position="323"/>
    </location>
</feature>
<keyword evidence="3" id="KW-1185">Reference proteome</keyword>
<feature type="region of interest" description="Disordered" evidence="1">
    <location>
        <begin position="52"/>
        <end position="158"/>
    </location>
</feature>
<feature type="region of interest" description="Disordered" evidence="1">
    <location>
        <begin position="737"/>
        <end position="761"/>
    </location>
</feature>
<gene>
    <name evidence="2" type="ORF">BD289DRAFT_486228</name>
</gene>
<name>A0A2T2ZVU6_9PEZI</name>
<feature type="compositionally biased region" description="Polar residues" evidence="1">
    <location>
        <begin position="795"/>
        <end position="806"/>
    </location>
</feature>
<feature type="compositionally biased region" description="Pro residues" evidence="1">
    <location>
        <begin position="343"/>
        <end position="354"/>
    </location>
</feature>
<dbReference type="OrthoDB" id="5325276at2759"/>
<feature type="region of interest" description="Disordered" evidence="1">
    <location>
        <begin position="337"/>
        <end position="383"/>
    </location>
</feature>